<dbReference type="EMBL" id="BDQF01000003">
    <property type="protein sequence ID" value="GAW79322.1"/>
    <property type="molecule type" value="Genomic_DNA"/>
</dbReference>
<evidence type="ECO:0000313" key="7">
    <source>
        <dbReference type="Proteomes" id="UP000195521"/>
    </source>
</evidence>
<sequence length="2533" mass="294604">MVNPSKFFFFSSVLITYLLKNKAEANGKAEYGKNPRVVPSMKINNNPQVSKSTTVKLDNSKFKRTHKNILKARKRGINFVALNLQNILELKSNDPLSRINNIYSRKKENFLSACYEHGKIKNASACNRITATKQICDMPLDFNLNYVFSVKENNDLLSKCLVDNIPEHRIRNNNHAIVESEDFFDLKILNETVLLRNSIIITEDACTNKIKVRSPYFTFESSPNPFGSPILYKGEVIGTEFKNIKVEKNVEGLFNVCSCQVDNVYKNYNNCELANKHYTHIYTLRVIMKPTHIINVSTGEKLDITFKEYYTPFPIKMAFIIDMISGYNCNNINDKSFAQVQEDFYKNKKKINFYDIFLYEIAPNEINEDIVFENPGKYLLCYTSSDNGTVFSALLANIHVDGYNLREVKYLYADLHSVKLNLGHFVILERKGLKEPFEVVFKRKEEKKCSGETVIQSNIISNFWQDEDEEVAMYAIHVLNEKLNEYNELLDICAKEHDEYSLIGHAKVKPYILHTYRDISYLYNFNVVPEDVRTYVIQKESSFFKFYPYMLEHIEDHNIDELYISFLCYPTKNEIVATYNFDKNMTPTYFAHFKISHASGSILYISDDELKLYVLKKNSQSLFVYDINPENVMTKVEAIDKPVDDLFMNNLLAYFWDYADFEKCENCFSPIMMEPLYDENKNVQLIFLVTSDPDHKLVIIDLKFHPVYVHDSNAVKDTFAEIDALKFSLDVLKDSSYLITNISCGILKNESFDCFLIDQMNNSVIAVQYVKKQNVLILIDTFQGEGKSDIKDENVHFHDFVFSQFNTYLQRPKNVVPFPYEDSYILFIDEDESNEINLIVYRKNKPNNNFSYISKINNTYIDDGKVHKIYKFYDHKELFNRNALLIVKEHEGNVELVYGPIRNISNMTELKYNYPYIIQDNGIPYVLKIKSNEIKKIKLLHNFEIVVHNVNKSQYVTIDKYDGTINIKLSEFIGDPVNLSVKVYGVFIELKIDISFNVICADGMKALNGNCIPCPVDSYNNINEYTKNKNIYECSKCRENSITKSEASTSMAQCLCLPGYELKSNGICVPCAVGTWKSELSNSPCIFHCYPNSYSLVRGSRSEEESECKCLKGYYFVSKDGVNFCEQCDIGYFCPGEYKGNQKKCPENTTNVKQQNFSIKSCKCDIGFEPFDSSNLNDYDFRKNPIFDDYKDFEKEIKGSQVCVPCKIGSYKDTVSENNCKSCSAHVFTDATKSTSISECKKCEKGYYLHAQDSCLLCPDNHYCPGSNIEDPKYTIYENQKVPCDSKSLTKPPNELNVSHLSCLCKKGFEYIKAEDNEFDCLEVPKNYYKSNLSNTEKIPCPENSITLYTQTQSKIKCICIEGHYWDINEKKCIKCPKGYYCPGGHLKNCFLKDTLHLCIPKKIKCPIKNTTTKAEGSLSESSCLCDKGYTLSKEVLRECVLCPVNTYKDVVSNAECTMCLTPYTTDGQMGSAKEEDCTCSGGYYFFNHCLPCSDKNTYCKGGKMIVNNKSKTIHYAPSKCPPNTVVSFETERPYNQSFCVCKKGYKHVYTANNYTKICAPCEPGFFKTVIGDFSCESKCKPNSTSLIGTTHETHCFCLKNYYFKYGICVNCPDGAYCEGGFHEETLLSMKKNETSLDHSKIKHVMPVPKENYALYKLKTNIYNMDWFIVECPIKEACLYNEKCHESMTNFLCGECKKGYTNNFSKLNLCIKCSGNITNVLHIIFVSIFILLFTVIMAYLNVFTGDNRKSVHSIVIKIAVNYFSCMKIFYVVGTSELYFPSNFSSHINYIIQNIKRLLKAKKNSGLYCILTSYFDISHSDAYFYGMLFYAFRPILLAITLTILVYLMVEIYKFKVRDETRIKLNVIDKIKELGKTELYEEIMKELASERALVLFRYIPIPGDSKFKRIRNFLEDMIPMYVTLLFFIHTKTTHFMLTLLDCKGIYYNDKFVEHYMSYVPSVKCDLSRTYAKFFILGMGGIVVWGIGIPLMSYLVLYKNRKHLHSENILFKYGFLNNGFNFQFWYWESIFFLRKILILLISSVPVFKTARIFGTTMWLFTVISFFFLTVQMILQPFDSRNYHILNKFETYSMFTWTMTLMIFVFLTVSNANAAINFYVLLFLLFFNFIFVARVLMALCYSYIENLRHIKKHVKIPFLSKFFEKMSKIAEEKYYKEPMVSLNTRDNSVEFMKKYKRYPLRKYRLLTNEEKDYFLNVLSNFIYFGVSNLNFTVFHSYFMEFVLRLSVINNEILHKKEKIGILKLIAKDPQNINEWIKIKESELSKRTFFERHKKILNLFTKNMFIIQNNIKRIIYKGDKHTIVSDYEVLINVLKYDEDFITDFKFLYDESTVKSGLTLSDLQLSFTKIKMKDKKLIMQLFSLFIAKKNIVQFERDIHLKNKIEQLKSLYDMLIKSNEKKEITFRKNFENAVKADPMDYRTLQNELEILNDRINNLIDSYQRLTDASHNESNSNDDIIIKNDSEFFDNNLKELSFKELTSDDEQKMGNTEEGDIMQNDENTENLNCIDEEKKNKMEEE</sequence>
<dbReference type="FunFam" id="2.10.50.10:FF:000045">
    <property type="entry name" value="Cysteine repeat modular protein 2"/>
    <property type="match status" value="1"/>
</dbReference>
<feature type="compositionally biased region" description="Basic and acidic residues" evidence="2">
    <location>
        <begin position="2523"/>
        <end position="2533"/>
    </location>
</feature>
<dbReference type="CDD" id="cd00185">
    <property type="entry name" value="TNFRSF"/>
    <property type="match status" value="1"/>
</dbReference>
<dbReference type="Pfam" id="PF24635">
    <property type="entry name" value="DUF7632"/>
    <property type="match status" value="1"/>
</dbReference>
<dbReference type="RefSeq" id="XP_028541911.1">
    <property type="nucleotide sequence ID" value="XM_028686110.1"/>
</dbReference>
<dbReference type="GeneID" id="39746030"/>
<dbReference type="Pfam" id="PF24631">
    <property type="entry name" value="DUF7628"/>
    <property type="match status" value="1"/>
</dbReference>
<reference evidence="7" key="1">
    <citation type="submission" date="2017-04" db="EMBL/GenBank/DDBJ databases">
        <title>Plasmodium gonderi genome.</title>
        <authorList>
            <person name="Arisue N."/>
            <person name="Honma H."/>
            <person name="Kawai S."/>
            <person name="Tougan T."/>
            <person name="Tanabe K."/>
            <person name="Horii T."/>
        </authorList>
    </citation>
    <scope>NUCLEOTIDE SEQUENCE [LARGE SCALE GENOMIC DNA]</scope>
    <source>
        <strain evidence="7">ATCC 30045</strain>
    </source>
</reference>
<organism evidence="6 7">
    <name type="scientific">Plasmodium gonderi</name>
    <dbReference type="NCBI Taxonomy" id="77519"/>
    <lineage>
        <taxon>Eukaryota</taxon>
        <taxon>Sar</taxon>
        <taxon>Alveolata</taxon>
        <taxon>Apicomplexa</taxon>
        <taxon>Aconoidasida</taxon>
        <taxon>Haemosporida</taxon>
        <taxon>Plasmodiidae</taxon>
        <taxon>Plasmodium</taxon>
        <taxon>Plasmodium (Plasmodium)</taxon>
    </lineage>
</organism>
<evidence type="ECO:0000259" key="5">
    <source>
        <dbReference type="SMART" id="SM00181"/>
    </source>
</evidence>
<evidence type="ECO:0000256" key="2">
    <source>
        <dbReference type="SAM" id="MobiDB-lite"/>
    </source>
</evidence>
<dbReference type="PANTHER" id="PTHR11319">
    <property type="entry name" value="G PROTEIN-COUPLED RECEPTOR-RELATED"/>
    <property type="match status" value="1"/>
</dbReference>
<feature type="transmembrane region" description="Helical" evidence="3">
    <location>
        <begin position="2091"/>
        <end position="2108"/>
    </location>
</feature>
<feature type="domain" description="EGF-like" evidence="5">
    <location>
        <begin position="1561"/>
        <end position="1610"/>
    </location>
</feature>
<dbReference type="OrthoDB" id="10035969at2759"/>
<dbReference type="SMART" id="SM01411">
    <property type="entry name" value="Ephrin_rec_like"/>
    <property type="match status" value="10"/>
</dbReference>
<dbReference type="OMA" id="CEQCDIG"/>
<dbReference type="SMART" id="SM00181">
    <property type="entry name" value="EGF"/>
    <property type="match status" value="4"/>
</dbReference>
<feature type="transmembrane region" description="Helical" evidence="3">
    <location>
        <begin position="1821"/>
        <end position="1846"/>
    </location>
</feature>
<keyword evidence="3" id="KW-0812">Transmembrane</keyword>
<evidence type="ECO:0000313" key="6">
    <source>
        <dbReference type="EMBL" id="GAW79322.1"/>
    </source>
</evidence>
<dbReference type="Pfam" id="PF24640">
    <property type="entry name" value="DUF7635"/>
    <property type="match status" value="1"/>
</dbReference>
<feature type="domain" description="EGF-like" evidence="5">
    <location>
        <begin position="1070"/>
        <end position="1126"/>
    </location>
</feature>
<dbReference type="Proteomes" id="UP000195521">
    <property type="component" value="Unassembled WGS sequence"/>
</dbReference>
<feature type="transmembrane region" description="Helical" evidence="3">
    <location>
        <begin position="1720"/>
        <end position="1742"/>
    </location>
</feature>
<dbReference type="InterPro" id="IPR056046">
    <property type="entry name" value="DUF7629"/>
</dbReference>
<keyword evidence="4" id="KW-0732">Signal</keyword>
<dbReference type="Pfam" id="PF24633">
    <property type="entry name" value="DUF7630"/>
    <property type="match status" value="1"/>
</dbReference>
<feature type="coiled-coil region" evidence="1">
    <location>
        <begin position="2434"/>
        <end position="2461"/>
    </location>
</feature>
<dbReference type="Gene3D" id="2.10.50.10">
    <property type="entry name" value="Tumor Necrosis Factor Receptor, subunit A, domain 2"/>
    <property type="match status" value="5"/>
</dbReference>
<evidence type="ECO:0000256" key="1">
    <source>
        <dbReference type="SAM" id="Coils"/>
    </source>
</evidence>
<feature type="domain" description="EGF-like" evidence="5">
    <location>
        <begin position="1671"/>
        <end position="1711"/>
    </location>
</feature>
<evidence type="ECO:0000256" key="3">
    <source>
        <dbReference type="SAM" id="Phobius"/>
    </source>
</evidence>
<dbReference type="InterPro" id="IPR056048">
    <property type="entry name" value="CRMPA/B-like_DUF7631"/>
</dbReference>
<accession>A0A1Y1JF06</accession>
<comment type="caution">
    <text evidence="6">The sequence shown here is derived from an EMBL/GenBank/DDBJ whole genome shotgun (WGS) entry which is preliminary data.</text>
</comment>
<dbReference type="Pfam" id="PF24632">
    <property type="entry name" value="DUF7629"/>
    <property type="match status" value="1"/>
</dbReference>
<feature type="signal peptide" evidence="4">
    <location>
        <begin position="1"/>
        <end position="25"/>
    </location>
</feature>
<protein>
    <submittedName>
        <fullName evidence="6">Cysteine repeat modular protein 2</fullName>
    </submittedName>
</protein>
<dbReference type="FunFam" id="2.10.50.10:FF:000071">
    <property type="entry name" value="Cysteine repeat modular protein 2"/>
    <property type="match status" value="1"/>
</dbReference>
<dbReference type="InterPro" id="IPR056045">
    <property type="entry name" value="DUF7628"/>
</dbReference>
<dbReference type="Pfam" id="PF24634">
    <property type="entry name" value="DUF7631"/>
    <property type="match status" value="1"/>
</dbReference>
<dbReference type="Pfam" id="PF07699">
    <property type="entry name" value="Ephrin_rec_like"/>
    <property type="match status" value="2"/>
</dbReference>
<dbReference type="InterPro" id="IPR009030">
    <property type="entry name" value="Growth_fac_rcpt_cys_sf"/>
</dbReference>
<feature type="transmembrane region" description="Helical" evidence="3">
    <location>
        <begin position="2021"/>
        <end position="2041"/>
    </location>
</feature>
<feature type="transmembrane region" description="Helical" evidence="3">
    <location>
        <begin position="1754"/>
        <end position="1773"/>
    </location>
</feature>
<feature type="chain" id="PRO_5013095812" evidence="4">
    <location>
        <begin position="26"/>
        <end position="2533"/>
    </location>
</feature>
<gene>
    <name evidence="6" type="ORF">PGO_031260</name>
</gene>
<dbReference type="InterPro" id="IPR056047">
    <property type="entry name" value="CRMPA-like_DUF7630"/>
</dbReference>
<dbReference type="Pfam" id="PF24639">
    <property type="entry name" value="DUF7634"/>
    <property type="match status" value="1"/>
</dbReference>
<dbReference type="InterPro" id="IPR000742">
    <property type="entry name" value="EGF"/>
</dbReference>
<feature type="transmembrane region" description="Helical" evidence="3">
    <location>
        <begin position="2115"/>
        <end position="2140"/>
    </location>
</feature>
<dbReference type="InterPro" id="IPR011641">
    <property type="entry name" value="Tyr-kin_ephrin_A/B_rcpt-like"/>
</dbReference>
<name>A0A1Y1JF06_PLAGO</name>
<feature type="transmembrane region" description="Helical" evidence="3">
    <location>
        <begin position="2053"/>
        <end position="2071"/>
    </location>
</feature>
<dbReference type="PANTHER" id="PTHR11319:SF35">
    <property type="entry name" value="OUTER MEMBRANE PROTEIN PMPC-RELATED"/>
    <property type="match status" value="1"/>
</dbReference>
<dbReference type="InterPro" id="IPR056052">
    <property type="entry name" value="DUF7635"/>
</dbReference>
<proteinExistence type="predicted"/>
<evidence type="ECO:0000256" key="4">
    <source>
        <dbReference type="SAM" id="SignalP"/>
    </source>
</evidence>
<dbReference type="InterPro" id="IPR056049">
    <property type="entry name" value="DUF7632"/>
</dbReference>
<dbReference type="InterPro" id="IPR056051">
    <property type="entry name" value="DUF7634"/>
</dbReference>
<feature type="transmembrane region" description="Helical" evidence="3">
    <location>
        <begin position="1971"/>
        <end position="1994"/>
    </location>
</feature>
<feature type="domain" description="EGF-like" evidence="5">
    <location>
        <begin position="1013"/>
        <end position="1069"/>
    </location>
</feature>
<feature type="region of interest" description="Disordered" evidence="2">
    <location>
        <begin position="2492"/>
        <end position="2533"/>
    </location>
</feature>
<keyword evidence="1" id="KW-0175">Coiled coil</keyword>
<dbReference type="SUPFAM" id="SSF57184">
    <property type="entry name" value="Growth factor receptor domain"/>
    <property type="match status" value="2"/>
</dbReference>
<keyword evidence="7" id="KW-1185">Reference proteome</keyword>
<keyword evidence="3" id="KW-1133">Transmembrane helix</keyword>
<keyword evidence="3" id="KW-0472">Membrane</keyword>